<evidence type="ECO:0000313" key="1">
    <source>
        <dbReference type="EMBL" id="QCU76362.1"/>
    </source>
</evidence>
<protein>
    <submittedName>
        <fullName evidence="1">Uncharacterized protein</fullName>
    </submittedName>
</protein>
<accession>A0A4P9J5P8</accession>
<dbReference type="GeneID" id="88777564"/>
<sequence length="222" mass="25615">MASWNLKALREKLKATHDKDSIERAVICMDSFDWKSKAALYHVYTADEVFSKYSGRKDKDVAEMMNRLFSEESDVEFEKARCIREFSLVAAATTVHTLPEILAQIIAVSTDPEIRSVHSISFNGVVKRMMNPEYKSKLEAFQKSFEYQYVHAFTNTVKHISLVKPKYSIGFDTQNYHGVVFDSFTFKGEDFESIRDEKLVEFINSIRSHCVKLGQELNELVN</sequence>
<dbReference type="AlphaFoldDB" id="A0A4P9J5P8"/>
<evidence type="ECO:0000313" key="2">
    <source>
        <dbReference type="Proteomes" id="UP000310065"/>
    </source>
</evidence>
<gene>
    <name evidence="1" type="ORF">FFU37_17995</name>
</gene>
<proteinExistence type="predicted"/>
<organism evidence="1 2">
    <name type="scientific">Pseudoalteromonas distincta</name>
    <dbReference type="NCBI Taxonomy" id="77608"/>
    <lineage>
        <taxon>Bacteria</taxon>
        <taxon>Pseudomonadati</taxon>
        <taxon>Pseudomonadota</taxon>
        <taxon>Gammaproteobacteria</taxon>
        <taxon>Alteromonadales</taxon>
        <taxon>Pseudoalteromonadaceae</taxon>
        <taxon>Pseudoalteromonas</taxon>
    </lineage>
</organism>
<reference evidence="1 2" key="1">
    <citation type="submission" date="2019-05" db="EMBL/GenBank/DDBJ databases">
        <title>Complete genome sequence of Pseudoalteromonas sp. 16-SW-7(T) isolated from the Okhotsk Sea, Russia.</title>
        <authorList>
            <person name="Nguyen T.H."/>
            <person name="Nedashkovskaya O.I."/>
            <person name="Kim S.-G."/>
        </authorList>
    </citation>
    <scope>NUCLEOTIDE SEQUENCE [LARGE SCALE GENOMIC DNA]</scope>
    <source>
        <strain evidence="1 2">16-SW-7</strain>
    </source>
</reference>
<dbReference type="RefSeq" id="WP_138490189.1">
    <property type="nucleotide sequence ID" value="NZ_CP040559.1"/>
</dbReference>
<name>A0A4P9J5P8_9GAMM</name>
<dbReference type="EMBL" id="CP040559">
    <property type="protein sequence ID" value="QCU76362.1"/>
    <property type="molecule type" value="Genomic_DNA"/>
</dbReference>
<dbReference type="Proteomes" id="UP000310065">
    <property type="component" value="Chromosome S1"/>
</dbReference>
<dbReference type="KEGG" id="pdv:FFU37_17995"/>